<keyword evidence="4 6" id="KW-1133">Transmembrane helix</keyword>
<evidence type="ECO:0000256" key="2">
    <source>
        <dbReference type="ARBA" id="ARBA00022475"/>
    </source>
</evidence>
<feature type="transmembrane region" description="Helical" evidence="6">
    <location>
        <begin position="71"/>
        <end position="90"/>
    </location>
</feature>
<sequence>MSLSRSTQADLLLVLVTLLAGAGWIFSKHAMAAFSPILFLSVRFLIAGIFLGGIASVPLRKLKKEQLQKSALVGFVFAIAMTFWILGLFYGNHVGVGAFLTSLGAVLVPVVSLFFGEKANRSLWYSMPVVVAGLACLSLDNSFIFGWGELSFLISALLFALFFILNSRFAASIPALPLTTIQMIITAAIAFTASLFLEEWQWSFEPDIWVWILASAIIATSGRFLFQTKAQGMAPASHAAIIMTLEPIRAALFASIWLAETMSSLQFVGCALIFSAMLINRWQVITHLLGRKER</sequence>
<comment type="caution">
    <text evidence="8">The sequence shown here is derived from an EMBL/GenBank/DDBJ whole genome shotgun (WGS) entry which is preliminary data.</text>
</comment>
<feature type="transmembrane region" description="Helical" evidence="6">
    <location>
        <begin position="96"/>
        <end position="116"/>
    </location>
</feature>
<dbReference type="PANTHER" id="PTHR42920">
    <property type="entry name" value="OS03G0707200 PROTEIN-RELATED"/>
    <property type="match status" value="1"/>
</dbReference>
<dbReference type="InterPro" id="IPR037185">
    <property type="entry name" value="EmrE-like"/>
</dbReference>
<feature type="transmembrane region" description="Helical" evidence="6">
    <location>
        <begin position="176"/>
        <end position="196"/>
    </location>
</feature>
<feature type="domain" description="EamA" evidence="7">
    <location>
        <begin position="147"/>
        <end position="279"/>
    </location>
</feature>
<dbReference type="EMBL" id="MTSD02000010">
    <property type="protein sequence ID" value="OOV86023.1"/>
    <property type="molecule type" value="Genomic_DNA"/>
</dbReference>
<feature type="domain" description="EamA" evidence="7">
    <location>
        <begin position="9"/>
        <end position="138"/>
    </location>
</feature>
<evidence type="ECO:0000313" key="8">
    <source>
        <dbReference type="EMBL" id="OOV86023.1"/>
    </source>
</evidence>
<reference evidence="8" key="1">
    <citation type="submission" date="2017-02" db="EMBL/GenBank/DDBJ databases">
        <title>Draft Genome Sequence of the Salt Water Bacterium Oceanospirillum linum ATCC 11336.</title>
        <authorList>
            <person name="Trachtenberg A.M."/>
            <person name="Carney J.G."/>
            <person name="Linnane J.D."/>
            <person name="Rheaume B.A."/>
            <person name="Pitts N.L."/>
            <person name="Mykles D.L."/>
            <person name="Maclea K.S."/>
        </authorList>
    </citation>
    <scope>NUCLEOTIDE SEQUENCE [LARGE SCALE GENOMIC DNA]</scope>
    <source>
        <strain evidence="8">ATCC 11336</strain>
    </source>
</reference>
<evidence type="ECO:0000313" key="9">
    <source>
        <dbReference type="Proteomes" id="UP000190064"/>
    </source>
</evidence>
<keyword evidence="5 6" id="KW-0472">Membrane</keyword>
<protein>
    <submittedName>
        <fullName evidence="8">EamA family transporter</fullName>
    </submittedName>
</protein>
<feature type="transmembrane region" description="Helical" evidence="6">
    <location>
        <begin position="208"/>
        <end position="226"/>
    </location>
</feature>
<feature type="transmembrane region" description="Helical" evidence="6">
    <location>
        <begin position="238"/>
        <end position="259"/>
    </location>
</feature>
<feature type="transmembrane region" description="Helical" evidence="6">
    <location>
        <begin position="265"/>
        <end position="284"/>
    </location>
</feature>
<dbReference type="InterPro" id="IPR000620">
    <property type="entry name" value="EamA_dom"/>
</dbReference>
<accession>A0A1T1H849</accession>
<dbReference type="SUPFAM" id="SSF103481">
    <property type="entry name" value="Multidrug resistance efflux transporter EmrE"/>
    <property type="match status" value="2"/>
</dbReference>
<evidence type="ECO:0000256" key="1">
    <source>
        <dbReference type="ARBA" id="ARBA00004651"/>
    </source>
</evidence>
<keyword evidence="2" id="KW-1003">Cell membrane</keyword>
<feature type="transmembrane region" description="Helical" evidence="6">
    <location>
        <begin position="150"/>
        <end position="169"/>
    </location>
</feature>
<feature type="transmembrane region" description="Helical" evidence="6">
    <location>
        <begin position="37"/>
        <end position="59"/>
    </location>
</feature>
<name>A0A1T1H849_OCELI</name>
<comment type="subcellular location">
    <subcellularLocation>
        <location evidence="1">Cell membrane</location>
        <topology evidence="1">Multi-pass membrane protein</topology>
    </subcellularLocation>
</comment>
<dbReference type="Pfam" id="PF00892">
    <property type="entry name" value="EamA"/>
    <property type="match status" value="2"/>
</dbReference>
<proteinExistence type="predicted"/>
<dbReference type="InterPro" id="IPR051258">
    <property type="entry name" value="Diverse_Substrate_Transporter"/>
</dbReference>
<feature type="transmembrane region" description="Helical" evidence="6">
    <location>
        <begin position="123"/>
        <end position="144"/>
    </location>
</feature>
<evidence type="ECO:0000256" key="6">
    <source>
        <dbReference type="SAM" id="Phobius"/>
    </source>
</evidence>
<dbReference type="AlphaFoldDB" id="A0A1T1H849"/>
<dbReference type="GO" id="GO:0005886">
    <property type="term" value="C:plasma membrane"/>
    <property type="evidence" value="ECO:0007669"/>
    <property type="project" value="UniProtKB-SubCell"/>
</dbReference>
<dbReference type="PANTHER" id="PTHR42920:SF5">
    <property type="entry name" value="EAMA DOMAIN-CONTAINING PROTEIN"/>
    <property type="match status" value="1"/>
</dbReference>
<evidence type="ECO:0000259" key="7">
    <source>
        <dbReference type="Pfam" id="PF00892"/>
    </source>
</evidence>
<organism evidence="8 9">
    <name type="scientific">Oceanospirillum linum</name>
    <dbReference type="NCBI Taxonomy" id="966"/>
    <lineage>
        <taxon>Bacteria</taxon>
        <taxon>Pseudomonadati</taxon>
        <taxon>Pseudomonadota</taxon>
        <taxon>Gammaproteobacteria</taxon>
        <taxon>Oceanospirillales</taxon>
        <taxon>Oceanospirillaceae</taxon>
        <taxon>Oceanospirillum</taxon>
    </lineage>
</organism>
<dbReference type="Proteomes" id="UP000190064">
    <property type="component" value="Unassembled WGS sequence"/>
</dbReference>
<evidence type="ECO:0000256" key="5">
    <source>
        <dbReference type="ARBA" id="ARBA00023136"/>
    </source>
</evidence>
<keyword evidence="3 6" id="KW-0812">Transmembrane</keyword>
<evidence type="ECO:0000256" key="3">
    <source>
        <dbReference type="ARBA" id="ARBA00022692"/>
    </source>
</evidence>
<keyword evidence="9" id="KW-1185">Reference proteome</keyword>
<gene>
    <name evidence="8" type="ORF">BTA35_0215705</name>
</gene>
<evidence type="ECO:0000256" key="4">
    <source>
        <dbReference type="ARBA" id="ARBA00022989"/>
    </source>
</evidence>